<sequence>MAFSRLTVLALFSSLLIVFLGSQNGLSVSGSLLSAGPDEGISPEVLSPPEAAERPRRRANWLQRGLRNISRPIRRIAERFRRILSSRSREQSKQDLRSMEDAANRYFDCFNLSSPETKAARAVTAICGGMKTEAIRRNCSLFAFAIAAVLAKIGECLSQADPANSGQRTAEDINDAEGWLNSLEFITGPPEELTFPGGSPLGKAFARMNWSLIGTVDNQHILAGASLKESIRVRRGVGGRWKNLLQKLRGRPYPVTETMKPNAEATLTQGFELFVSMPPHPDPLAVRLLTNMLVDGLSCPADGTFGRPERVVVGGKTRTVKPAQMIEAAIYIAVENLFDASDCAAPGSTDSLGRMTCRLLGAYDEFMQSGGPTETKPKTEERLQGIRSAEYGPAPAAEEAEPRNEEAPAPGVEAAKSTNAQSSEVPSNEPSEPTDTADLSGGSEEGPPDLSLELPQEQNLERPFGRLDRIRVYAQQAAASAVATARLSLKLGAATLRIVRLCLRSAFLIRYASRMVLFFMGKELVTKQGLFLFLGRKREGERYLGMHVKALVELSSGNANLANLSAAAAGIAADEETRIISKEQETSVSFIQGWLGPTAVYRALQAAGMEADQQSAVAIALSINVAADVLLACLLVAISTAFSPLLVVLAVVLAVLLIIRSAVISYTVAVPETMMEKLERRGRGAFEKVARVVG</sequence>
<feature type="transmembrane region" description="Helical" evidence="2">
    <location>
        <begin position="616"/>
        <end position="638"/>
    </location>
</feature>
<keyword evidence="5" id="KW-1185">Reference proteome</keyword>
<dbReference type="VEuPathDB" id="ToxoDB:EAH_00028640"/>
<protein>
    <submittedName>
        <fullName evidence="4">Uncharacterized protein</fullName>
    </submittedName>
</protein>
<gene>
    <name evidence="4" type="ORF">EAH_00028640</name>
</gene>
<reference evidence="4" key="2">
    <citation type="submission" date="2013-10" db="EMBL/GenBank/DDBJ databases">
        <authorList>
            <person name="Aslett M."/>
        </authorList>
    </citation>
    <scope>NUCLEOTIDE SEQUENCE</scope>
    <source>
        <strain evidence="4">Houghton</strain>
    </source>
</reference>
<feature type="signal peptide" evidence="3">
    <location>
        <begin position="1"/>
        <end position="25"/>
    </location>
</feature>
<evidence type="ECO:0000313" key="5">
    <source>
        <dbReference type="Proteomes" id="UP000018050"/>
    </source>
</evidence>
<keyword evidence="2" id="KW-1133">Transmembrane helix</keyword>
<accession>U6GH96</accession>
<dbReference type="GeneID" id="25270934"/>
<reference evidence="4" key="1">
    <citation type="submission" date="2013-10" db="EMBL/GenBank/DDBJ databases">
        <title>Genomic analysis of the causative agents of coccidiosis in chickens.</title>
        <authorList>
            <person name="Reid A.J."/>
            <person name="Blake D."/>
            <person name="Billington K."/>
            <person name="Browne H."/>
            <person name="Dunn M."/>
            <person name="Hung S."/>
            <person name="Kawahara F."/>
            <person name="Miranda-Saavedra D."/>
            <person name="Mourier T."/>
            <person name="Nagra H."/>
            <person name="Otto T.D."/>
            <person name="Rawlings N."/>
            <person name="Sanchez A."/>
            <person name="Sanders M."/>
            <person name="Subramaniam C."/>
            <person name="Tay Y."/>
            <person name="Dear P."/>
            <person name="Doerig C."/>
            <person name="Gruber A."/>
            <person name="Parkinson J."/>
            <person name="Shirley M."/>
            <person name="Wan K.L."/>
            <person name="Berriman M."/>
            <person name="Tomley F."/>
            <person name="Pain A."/>
        </authorList>
    </citation>
    <scope>NUCLEOTIDE SEQUENCE</scope>
    <source>
        <strain evidence="4">Houghton</strain>
    </source>
</reference>
<evidence type="ECO:0000256" key="2">
    <source>
        <dbReference type="SAM" id="Phobius"/>
    </source>
</evidence>
<dbReference type="AlphaFoldDB" id="U6GH96"/>
<dbReference type="Proteomes" id="UP000018050">
    <property type="component" value="Unassembled WGS sequence"/>
</dbReference>
<keyword evidence="2" id="KW-0812">Transmembrane</keyword>
<feature type="chain" id="PRO_5004671185" evidence="3">
    <location>
        <begin position="26"/>
        <end position="694"/>
    </location>
</feature>
<evidence type="ECO:0000256" key="1">
    <source>
        <dbReference type="SAM" id="MobiDB-lite"/>
    </source>
</evidence>
<evidence type="ECO:0000256" key="3">
    <source>
        <dbReference type="SAM" id="SignalP"/>
    </source>
</evidence>
<keyword evidence="2" id="KW-0472">Membrane</keyword>
<organism evidence="4 5">
    <name type="scientific">Eimeria acervulina</name>
    <name type="common">Coccidian parasite</name>
    <dbReference type="NCBI Taxonomy" id="5801"/>
    <lineage>
        <taxon>Eukaryota</taxon>
        <taxon>Sar</taxon>
        <taxon>Alveolata</taxon>
        <taxon>Apicomplexa</taxon>
        <taxon>Conoidasida</taxon>
        <taxon>Coccidia</taxon>
        <taxon>Eucoccidiorida</taxon>
        <taxon>Eimeriorina</taxon>
        <taxon>Eimeriidae</taxon>
        <taxon>Eimeria</taxon>
    </lineage>
</organism>
<keyword evidence="3" id="KW-0732">Signal</keyword>
<feature type="transmembrane region" description="Helical" evidence="2">
    <location>
        <begin position="645"/>
        <end position="669"/>
    </location>
</feature>
<dbReference type="OrthoDB" id="346293at2759"/>
<evidence type="ECO:0000313" key="4">
    <source>
        <dbReference type="EMBL" id="CDI77974.1"/>
    </source>
</evidence>
<feature type="region of interest" description="Disordered" evidence="1">
    <location>
        <begin position="392"/>
        <end position="456"/>
    </location>
</feature>
<feature type="compositionally biased region" description="Low complexity" evidence="1">
    <location>
        <begin position="422"/>
        <end position="433"/>
    </location>
</feature>
<proteinExistence type="predicted"/>
<dbReference type="RefSeq" id="XP_013251744.1">
    <property type="nucleotide sequence ID" value="XM_013396290.1"/>
</dbReference>
<name>U6GH96_EIMAC</name>
<dbReference type="EMBL" id="HG670783">
    <property type="protein sequence ID" value="CDI77974.1"/>
    <property type="molecule type" value="Genomic_DNA"/>
</dbReference>
<dbReference type="OMA" id="RIRVYAQ"/>